<feature type="region of interest" description="Disordered" evidence="1">
    <location>
        <begin position="35"/>
        <end position="54"/>
    </location>
</feature>
<evidence type="ECO:0000313" key="3">
    <source>
        <dbReference type="Proteomes" id="UP000542210"/>
    </source>
</evidence>
<evidence type="ECO:0000313" key="2">
    <source>
        <dbReference type="EMBL" id="MBB4702018.1"/>
    </source>
</evidence>
<dbReference type="Proteomes" id="UP000542210">
    <property type="component" value="Unassembled WGS sequence"/>
</dbReference>
<organism evidence="2 3">
    <name type="scientific">Sphaerisporangium siamense</name>
    <dbReference type="NCBI Taxonomy" id="795645"/>
    <lineage>
        <taxon>Bacteria</taxon>
        <taxon>Bacillati</taxon>
        <taxon>Actinomycetota</taxon>
        <taxon>Actinomycetes</taxon>
        <taxon>Streptosporangiales</taxon>
        <taxon>Streptosporangiaceae</taxon>
        <taxon>Sphaerisporangium</taxon>
    </lineage>
</organism>
<evidence type="ECO:0000256" key="1">
    <source>
        <dbReference type="SAM" id="MobiDB-lite"/>
    </source>
</evidence>
<protein>
    <submittedName>
        <fullName evidence="2">Uncharacterized protein</fullName>
    </submittedName>
</protein>
<dbReference type="EMBL" id="JACHND010000001">
    <property type="protein sequence ID" value="MBB4702018.1"/>
    <property type="molecule type" value="Genomic_DNA"/>
</dbReference>
<sequence>MLNGPGVHGSFQADNGLTALVWGTVPWTDREGTWHQGDRPECLWDEDPSDKMNRSAGARVEAGYRWVDIPGGGSYPLVMWLRCP</sequence>
<accession>A0A7W7DAX4</accession>
<comment type="caution">
    <text evidence="2">The sequence shown here is derived from an EMBL/GenBank/DDBJ whole genome shotgun (WGS) entry which is preliminary data.</text>
</comment>
<proteinExistence type="predicted"/>
<name>A0A7W7DAX4_9ACTN</name>
<gene>
    <name evidence="2" type="ORF">BJ982_003562</name>
</gene>
<dbReference type="AlphaFoldDB" id="A0A7W7DAX4"/>
<reference evidence="2 3" key="1">
    <citation type="submission" date="2020-08" db="EMBL/GenBank/DDBJ databases">
        <title>Sequencing the genomes of 1000 actinobacteria strains.</title>
        <authorList>
            <person name="Klenk H.-P."/>
        </authorList>
    </citation>
    <scope>NUCLEOTIDE SEQUENCE [LARGE SCALE GENOMIC DNA]</scope>
    <source>
        <strain evidence="2 3">DSM 45784</strain>
    </source>
</reference>
<keyword evidence="3" id="KW-1185">Reference proteome</keyword>